<feature type="transmembrane region" description="Helical" evidence="1">
    <location>
        <begin position="142"/>
        <end position="158"/>
    </location>
</feature>
<gene>
    <name evidence="2" type="ORF">LSALG_LOCUS3016</name>
</gene>
<reference evidence="2" key="1">
    <citation type="submission" date="2023-04" db="EMBL/GenBank/DDBJ databases">
        <authorList>
            <person name="Vijverberg K."/>
            <person name="Xiong W."/>
            <person name="Schranz E."/>
        </authorList>
    </citation>
    <scope>NUCLEOTIDE SEQUENCE</scope>
</reference>
<evidence type="ECO:0008006" key="4">
    <source>
        <dbReference type="Google" id="ProtNLM"/>
    </source>
</evidence>
<evidence type="ECO:0000256" key="1">
    <source>
        <dbReference type="SAM" id="Phobius"/>
    </source>
</evidence>
<dbReference type="Proteomes" id="UP001177003">
    <property type="component" value="Chromosome 0"/>
</dbReference>
<evidence type="ECO:0000313" key="3">
    <source>
        <dbReference type="Proteomes" id="UP001177003"/>
    </source>
</evidence>
<protein>
    <recommendedName>
        <fullName evidence="4">Helitron helicase-like domain-containing protein</fullName>
    </recommendedName>
</protein>
<dbReference type="AlphaFoldDB" id="A0AA35VJT8"/>
<keyword evidence="1" id="KW-0472">Membrane</keyword>
<accession>A0AA35VJT8</accession>
<evidence type="ECO:0000313" key="2">
    <source>
        <dbReference type="EMBL" id="CAI9262272.1"/>
    </source>
</evidence>
<organism evidence="2 3">
    <name type="scientific">Lactuca saligna</name>
    <name type="common">Willowleaf lettuce</name>
    <dbReference type="NCBI Taxonomy" id="75948"/>
    <lineage>
        <taxon>Eukaryota</taxon>
        <taxon>Viridiplantae</taxon>
        <taxon>Streptophyta</taxon>
        <taxon>Embryophyta</taxon>
        <taxon>Tracheophyta</taxon>
        <taxon>Spermatophyta</taxon>
        <taxon>Magnoliopsida</taxon>
        <taxon>eudicotyledons</taxon>
        <taxon>Gunneridae</taxon>
        <taxon>Pentapetalae</taxon>
        <taxon>asterids</taxon>
        <taxon>campanulids</taxon>
        <taxon>Asterales</taxon>
        <taxon>Asteraceae</taxon>
        <taxon>Cichorioideae</taxon>
        <taxon>Cichorieae</taxon>
        <taxon>Lactucinae</taxon>
        <taxon>Lactuca</taxon>
    </lineage>
</organism>
<dbReference type="PANTHER" id="PTHR45786:SF74">
    <property type="entry name" value="ATP-DEPENDENT DNA HELICASE"/>
    <property type="match status" value="1"/>
</dbReference>
<keyword evidence="3" id="KW-1185">Reference proteome</keyword>
<keyword evidence="1" id="KW-1133">Transmembrane helix</keyword>
<dbReference type="PANTHER" id="PTHR45786">
    <property type="entry name" value="DNA BINDING PROTEIN-LIKE"/>
    <property type="match status" value="1"/>
</dbReference>
<proteinExistence type="predicted"/>
<name>A0AA35VJT8_LACSI</name>
<dbReference type="EMBL" id="OX465086">
    <property type="protein sequence ID" value="CAI9262272.1"/>
    <property type="molecule type" value="Genomic_DNA"/>
</dbReference>
<keyword evidence="1" id="KW-0812">Transmembrane</keyword>
<sequence length="438" mass="50094">MIDMRWTNEQTMMKSTLKITQDTLKSYEVGFTWIMHVQTDLLKCIGNIWLSKSTSTYSVITLCFKESNAASYSSRPITTIITSTSTCAPLAGTVLCIGCSISSLYFYDLIAVSHTSPIIRGHKRSKHDIDLNGAPKTARQRFLILLSVALVLFPTFGFQKGPSTAYLDLGDCDQICEHCYACFWYAKRRKGLPENQRPKYSRCCKGGRVMLPLPRQPPKIIKELFKDKHFMENIRAYNMMFAMTSFGAKVDDSVNNWSGPYVFKVEGQISHWMGSLCPPTDGNPRFLKMYIYDTNNEVCNRLHHFSGSEFGDLKPEIVKTLIDILDKINDLVKLFRTTRDICFHEQPQEFMVRLYNSGNQMHYNAPTLGVLGGIVYDSGPTCKNDFDILIRMRDGRPRRINKLHPLYMALQFPLLFVFGEHGWSIELKQVNDGCIVQR</sequence>